<gene>
    <name evidence="2" type="ORF">UFOPK1392_01812</name>
    <name evidence="3" type="ORF">UFOPK3733_00712</name>
</gene>
<accession>A0A6J7IKI6</accession>
<sequence length="229" mass="23932">MTRRTEFLANGTMRLALHTLADSSGASDDSTHPLLLLHGLGEQSPASRPAWTDAWPGAVLALDFTGHGESDVPLGGGYMPETLMADVDAVIAEHGPVTIVGRGLGAWIALLISGARTASVRGVVLADGSGLFGGGPHPPSPYVTVLGPGDGRTPDPYALIELSRDVRPPDYALDYLRFALEESELETPVVVAARIRPDWLVAIAADVSVAEAPLVEAIGSFINPQLASR</sequence>
<dbReference type="EMBL" id="CAFBNC010000025">
    <property type="protein sequence ID" value="CAB4931728.1"/>
    <property type="molecule type" value="Genomic_DNA"/>
</dbReference>
<dbReference type="SUPFAM" id="SSF53474">
    <property type="entry name" value="alpha/beta-Hydrolases"/>
    <property type="match status" value="1"/>
</dbReference>
<evidence type="ECO:0000259" key="1">
    <source>
        <dbReference type="Pfam" id="PF12697"/>
    </source>
</evidence>
<organism evidence="3">
    <name type="scientific">freshwater metagenome</name>
    <dbReference type="NCBI Taxonomy" id="449393"/>
    <lineage>
        <taxon>unclassified sequences</taxon>
        <taxon>metagenomes</taxon>
        <taxon>ecological metagenomes</taxon>
    </lineage>
</organism>
<feature type="domain" description="AB hydrolase-1" evidence="1">
    <location>
        <begin position="34"/>
        <end position="198"/>
    </location>
</feature>
<dbReference type="EMBL" id="CAEMXZ010000097">
    <property type="protein sequence ID" value="CAB4324048.1"/>
    <property type="molecule type" value="Genomic_DNA"/>
</dbReference>
<proteinExistence type="predicted"/>
<protein>
    <submittedName>
        <fullName evidence="3">Unannotated protein</fullName>
    </submittedName>
</protein>
<dbReference type="InterPro" id="IPR000073">
    <property type="entry name" value="AB_hydrolase_1"/>
</dbReference>
<evidence type="ECO:0000313" key="3">
    <source>
        <dbReference type="EMBL" id="CAB4931728.1"/>
    </source>
</evidence>
<dbReference type="Pfam" id="PF12697">
    <property type="entry name" value="Abhydrolase_6"/>
    <property type="match status" value="1"/>
</dbReference>
<evidence type="ECO:0000313" key="2">
    <source>
        <dbReference type="EMBL" id="CAB4324048.1"/>
    </source>
</evidence>
<dbReference type="AlphaFoldDB" id="A0A6J7IKI6"/>
<dbReference type="PANTHER" id="PTHR46438">
    <property type="entry name" value="ALPHA/BETA-HYDROLASES SUPERFAMILY PROTEIN"/>
    <property type="match status" value="1"/>
</dbReference>
<dbReference type="InterPro" id="IPR029058">
    <property type="entry name" value="AB_hydrolase_fold"/>
</dbReference>
<name>A0A6J7IKI6_9ZZZZ</name>
<reference evidence="3" key="1">
    <citation type="submission" date="2020-05" db="EMBL/GenBank/DDBJ databases">
        <authorList>
            <person name="Chiriac C."/>
            <person name="Salcher M."/>
            <person name="Ghai R."/>
            <person name="Kavagutti S V."/>
        </authorList>
    </citation>
    <scope>NUCLEOTIDE SEQUENCE</scope>
</reference>
<dbReference type="Gene3D" id="3.40.50.1820">
    <property type="entry name" value="alpha/beta hydrolase"/>
    <property type="match status" value="1"/>
</dbReference>